<dbReference type="InterPro" id="IPR039421">
    <property type="entry name" value="Type_1_exporter"/>
</dbReference>
<dbReference type="InterPro" id="IPR011527">
    <property type="entry name" value="ABC1_TM_dom"/>
</dbReference>
<evidence type="ECO:0000313" key="13">
    <source>
        <dbReference type="EMBL" id="SDD37615.1"/>
    </source>
</evidence>
<dbReference type="AlphaFoldDB" id="A0A1G6UAN5"/>
<evidence type="ECO:0000256" key="2">
    <source>
        <dbReference type="ARBA" id="ARBA00022448"/>
    </source>
</evidence>
<dbReference type="InterPro" id="IPR027417">
    <property type="entry name" value="P-loop_NTPase"/>
</dbReference>
<comment type="subcellular location">
    <subcellularLocation>
        <location evidence="1">Cell membrane</location>
        <topology evidence="1">Multi-pass membrane protein</topology>
    </subcellularLocation>
</comment>
<feature type="transmembrane region" description="Helical" evidence="10">
    <location>
        <begin position="148"/>
        <end position="167"/>
    </location>
</feature>
<keyword evidence="2" id="KW-0813">Transport</keyword>
<keyword evidence="3" id="KW-1003">Cell membrane</keyword>
<keyword evidence="6" id="KW-0547">Nucleotide-binding</keyword>
<dbReference type="Proteomes" id="UP000198546">
    <property type="component" value="Chromosome i"/>
</dbReference>
<dbReference type="OrthoDB" id="9806127at2"/>
<dbReference type="Gene3D" id="1.20.1560.10">
    <property type="entry name" value="ABC transporter type 1, transmembrane domain"/>
    <property type="match status" value="1"/>
</dbReference>
<dbReference type="InterPro" id="IPR003593">
    <property type="entry name" value="AAA+_ATPase"/>
</dbReference>
<evidence type="ECO:0000256" key="4">
    <source>
        <dbReference type="ARBA" id="ARBA00022519"/>
    </source>
</evidence>
<dbReference type="SMART" id="SM00382">
    <property type="entry name" value="AAA"/>
    <property type="match status" value="1"/>
</dbReference>
<keyword evidence="9 10" id="KW-0472">Membrane</keyword>
<evidence type="ECO:0000256" key="1">
    <source>
        <dbReference type="ARBA" id="ARBA00004651"/>
    </source>
</evidence>
<dbReference type="PROSITE" id="PS50893">
    <property type="entry name" value="ABC_TRANSPORTER_2"/>
    <property type="match status" value="1"/>
</dbReference>
<evidence type="ECO:0000259" key="12">
    <source>
        <dbReference type="PROSITE" id="PS50929"/>
    </source>
</evidence>
<dbReference type="InterPro" id="IPR003439">
    <property type="entry name" value="ABC_transporter-like_ATP-bd"/>
</dbReference>
<evidence type="ECO:0000256" key="9">
    <source>
        <dbReference type="ARBA" id="ARBA00023136"/>
    </source>
</evidence>
<evidence type="ECO:0000256" key="6">
    <source>
        <dbReference type="ARBA" id="ARBA00022741"/>
    </source>
</evidence>
<evidence type="ECO:0000256" key="3">
    <source>
        <dbReference type="ARBA" id="ARBA00022475"/>
    </source>
</evidence>
<sequence length="587" mass="60986">MSAEQGLRAILPVATGRRTARVFGLLVRRHRWLALLGVLAAVGASVAAVLVPILLGRVVDLVVDRRPLSDLLVLVGGLLVAGLSAGVLTAVARWLVSALGAHVCADLREQVLDHSLRMEPARLEAAGSGDVASRVTEDVEKVTRSVQLAAGVFTALVTVLVTVVGFASLDWRIALAFLVVVPVYVLSLRRFIPQAELRYAAERRAAAVRTQAVLTTLQGARTVHAYGMEERQGQRVEEASREAMGAQLWAVRGFLWFANSMNFAEAIGLSAVLLTGFWLVQDGTSTVGDVTAAALLFHRLFGPLGMLLMTFNDVQAAGAALARLVGVADLEVPGSGRVADTGPRPSALDVSAGQVGHRYAAGPPVLHDVSLDVPAGTSLAVVGASGAGKTTLAAILGGVFPATAGTVRIGGRPVDEIDPTELRRLVGVVTQEVHVFTGTLAGDLRLAVPGATDEELWSALALAGADAWVAALPEGLATRVGGGDHPLSAAQAQQLALARIALVDPPVVVLDEATAEAGSAGARQLELASAAVLRGRTSVVVAHRLTQAQACDRVAVMSAGRVVELGRPEDLVAAGGAYAELWSAWHR</sequence>
<dbReference type="RefSeq" id="WP_090590893.1">
    <property type="nucleotide sequence ID" value="NZ_LT629688.1"/>
</dbReference>
<dbReference type="EMBL" id="LT629688">
    <property type="protein sequence ID" value="SDD37615.1"/>
    <property type="molecule type" value="Genomic_DNA"/>
</dbReference>
<dbReference type="Pfam" id="PF00005">
    <property type="entry name" value="ABC_tran"/>
    <property type="match status" value="1"/>
</dbReference>
<feature type="domain" description="ABC transmembrane type-1" evidence="12">
    <location>
        <begin position="35"/>
        <end position="316"/>
    </location>
</feature>
<organism evidence="13 14">
    <name type="scientific">Auraticoccus monumenti</name>
    <dbReference type="NCBI Taxonomy" id="675864"/>
    <lineage>
        <taxon>Bacteria</taxon>
        <taxon>Bacillati</taxon>
        <taxon>Actinomycetota</taxon>
        <taxon>Actinomycetes</taxon>
        <taxon>Propionibacteriales</taxon>
        <taxon>Propionibacteriaceae</taxon>
        <taxon>Auraticoccus</taxon>
    </lineage>
</organism>
<keyword evidence="4" id="KW-0997">Cell inner membrane</keyword>
<dbReference type="PROSITE" id="PS50929">
    <property type="entry name" value="ABC_TM1F"/>
    <property type="match status" value="1"/>
</dbReference>
<evidence type="ECO:0000256" key="8">
    <source>
        <dbReference type="ARBA" id="ARBA00022989"/>
    </source>
</evidence>
<evidence type="ECO:0000313" key="14">
    <source>
        <dbReference type="Proteomes" id="UP000198546"/>
    </source>
</evidence>
<dbReference type="GO" id="GO:0015421">
    <property type="term" value="F:ABC-type oligopeptide transporter activity"/>
    <property type="evidence" value="ECO:0007669"/>
    <property type="project" value="TreeGrafter"/>
</dbReference>
<name>A0A1G6UAN5_9ACTN</name>
<keyword evidence="14" id="KW-1185">Reference proteome</keyword>
<feature type="transmembrane region" description="Helical" evidence="10">
    <location>
        <begin position="173"/>
        <end position="192"/>
    </location>
</feature>
<dbReference type="GO" id="GO:0005886">
    <property type="term" value="C:plasma membrane"/>
    <property type="evidence" value="ECO:0007669"/>
    <property type="project" value="UniProtKB-SubCell"/>
</dbReference>
<keyword evidence="7 13" id="KW-0067">ATP-binding</keyword>
<evidence type="ECO:0000256" key="10">
    <source>
        <dbReference type="SAM" id="Phobius"/>
    </source>
</evidence>
<proteinExistence type="predicted"/>
<dbReference type="Gene3D" id="3.40.50.300">
    <property type="entry name" value="P-loop containing nucleotide triphosphate hydrolases"/>
    <property type="match status" value="1"/>
</dbReference>
<evidence type="ECO:0000256" key="7">
    <source>
        <dbReference type="ARBA" id="ARBA00022840"/>
    </source>
</evidence>
<dbReference type="SUPFAM" id="SSF90123">
    <property type="entry name" value="ABC transporter transmembrane region"/>
    <property type="match status" value="1"/>
</dbReference>
<dbReference type="STRING" id="675864.SAMN04489747_0821"/>
<protein>
    <submittedName>
        <fullName evidence="13">ATP-binding cassette, subfamily C</fullName>
    </submittedName>
</protein>
<dbReference type="PANTHER" id="PTHR43394">
    <property type="entry name" value="ATP-DEPENDENT PERMEASE MDL1, MITOCHONDRIAL"/>
    <property type="match status" value="1"/>
</dbReference>
<gene>
    <name evidence="13" type="ORF">SAMN04489747_0821</name>
</gene>
<evidence type="ECO:0000259" key="11">
    <source>
        <dbReference type="PROSITE" id="PS50893"/>
    </source>
</evidence>
<dbReference type="PANTHER" id="PTHR43394:SF1">
    <property type="entry name" value="ATP-BINDING CASSETTE SUB-FAMILY B MEMBER 10, MITOCHONDRIAL"/>
    <property type="match status" value="1"/>
</dbReference>
<keyword evidence="5 10" id="KW-0812">Transmembrane</keyword>
<feature type="transmembrane region" description="Helical" evidence="10">
    <location>
        <begin position="254"/>
        <end position="280"/>
    </location>
</feature>
<feature type="domain" description="ABC transporter" evidence="11">
    <location>
        <begin position="350"/>
        <end position="584"/>
    </location>
</feature>
<feature type="transmembrane region" description="Helical" evidence="10">
    <location>
        <begin position="32"/>
        <end position="59"/>
    </location>
</feature>
<evidence type="ECO:0000256" key="5">
    <source>
        <dbReference type="ARBA" id="ARBA00022692"/>
    </source>
</evidence>
<dbReference type="Pfam" id="PF00664">
    <property type="entry name" value="ABC_membrane"/>
    <property type="match status" value="1"/>
</dbReference>
<keyword evidence="8 10" id="KW-1133">Transmembrane helix</keyword>
<dbReference type="GO" id="GO:0016887">
    <property type="term" value="F:ATP hydrolysis activity"/>
    <property type="evidence" value="ECO:0007669"/>
    <property type="project" value="InterPro"/>
</dbReference>
<dbReference type="InterPro" id="IPR036640">
    <property type="entry name" value="ABC1_TM_sf"/>
</dbReference>
<dbReference type="FunFam" id="3.40.50.300:FF:001001">
    <property type="entry name" value="Multidrug ABC transporter ATP-binding protein"/>
    <property type="match status" value="1"/>
</dbReference>
<dbReference type="CDD" id="cd07346">
    <property type="entry name" value="ABC_6TM_exporters"/>
    <property type="match status" value="1"/>
</dbReference>
<dbReference type="GO" id="GO:0005524">
    <property type="term" value="F:ATP binding"/>
    <property type="evidence" value="ECO:0007669"/>
    <property type="project" value="UniProtKB-KW"/>
</dbReference>
<reference evidence="13 14" key="1">
    <citation type="submission" date="2016-10" db="EMBL/GenBank/DDBJ databases">
        <authorList>
            <person name="de Groot N.N."/>
        </authorList>
    </citation>
    <scope>NUCLEOTIDE SEQUENCE [LARGE SCALE GENOMIC DNA]</scope>
    <source>
        <strain evidence="13 14">MON 2.2</strain>
    </source>
</reference>
<accession>A0A1G6UAN5</accession>
<dbReference type="SUPFAM" id="SSF52540">
    <property type="entry name" value="P-loop containing nucleoside triphosphate hydrolases"/>
    <property type="match status" value="1"/>
</dbReference>
<feature type="transmembrane region" description="Helical" evidence="10">
    <location>
        <begin position="71"/>
        <end position="92"/>
    </location>
</feature>